<dbReference type="InterPro" id="IPR036388">
    <property type="entry name" value="WH-like_DNA-bd_sf"/>
</dbReference>
<dbReference type="EMBL" id="JAIKTU010000001">
    <property type="protein sequence ID" value="MBY0754127.1"/>
    <property type="molecule type" value="Genomic_DNA"/>
</dbReference>
<evidence type="ECO:0000313" key="2">
    <source>
        <dbReference type="EMBL" id="MBY0754127.1"/>
    </source>
</evidence>
<dbReference type="Proteomes" id="UP001299068">
    <property type="component" value="Unassembled WGS sequence"/>
</dbReference>
<sequence>MLKDILNYMYVNKDFSSKNIAKNLEMSEEVVDEYKNKLELTGYIKKGDCSSTACEKCSCGCNEKSLNPIIQWEFTDKALNLIKRK</sequence>
<accession>A0ABS7KU72</accession>
<dbReference type="RefSeq" id="WP_221858538.1">
    <property type="nucleotide sequence ID" value="NZ_JAIKTU010000001.1"/>
</dbReference>
<comment type="caution">
    <text evidence="2">The sequence shown here is derived from an EMBL/GenBank/DDBJ whole genome shotgun (WGS) entry which is preliminary data.</text>
</comment>
<dbReference type="Pfam" id="PF09012">
    <property type="entry name" value="FeoC"/>
    <property type="match status" value="1"/>
</dbReference>
<protein>
    <recommendedName>
        <fullName evidence="1">Transcriptional regulator HTH-type FeoC domain-containing protein</fullName>
    </recommendedName>
</protein>
<proteinExistence type="predicted"/>
<dbReference type="InterPro" id="IPR015102">
    <property type="entry name" value="Tscrpt_reg_HTH_FeoC"/>
</dbReference>
<feature type="domain" description="Transcriptional regulator HTH-type FeoC" evidence="1">
    <location>
        <begin position="1"/>
        <end position="61"/>
    </location>
</feature>
<organism evidence="2 3">
    <name type="scientific">Clostridium sardiniense</name>
    <name type="common">Clostridium absonum</name>
    <dbReference type="NCBI Taxonomy" id="29369"/>
    <lineage>
        <taxon>Bacteria</taxon>
        <taxon>Bacillati</taxon>
        <taxon>Bacillota</taxon>
        <taxon>Clostridia</taxon>
        <taxon>Eubacteriales</taxon>
        <taxon>Clostridiaceae</taxon>
        <taxon>Clostridium</taxon>
    </lineage>
</organism>
<keyword evidence="3" id="KW-1185">Reference proteome</keyword>
<name>A0ABS7KU72_CLOSR</name>
<dbReference type="InterPro" id="IPR036390">
    <property type="entry name" value="WH_DNA-bd_sf"/>
</dbReference>
<gene>
    <name evidence="2" type="ORF">K5V21_01530</name>
</gene>
<evidence type="ECO:0000259" key="1">
    <source>
        <dbReference type="Pfam" id="PF09012"/>
    </source>
</evidence>
<evidence type="ECO:0000313" key="3">
    <source>
        <dbReference type="Proteomes" id="UP001299068"/>
    </source>
</evidence>
<dbReference type="SUPFAM" id="SSF46785">
    <property type="entry name" value="Winged helix' DNA-binding domain"/>
    <property type="match status" value="1"/>
</dbReference>
<reference evidence="2 3" key="1">
    <citation type="journal article" date="2021" name="Cell Host Microbe">
        <title>in vivo commensal control of Clostridioides difficile virulence.</title>
        <authorList>
            <person name="Girinathan B.P."/>
            <person name="Dibenedetto N."/>
            <person name="Worley J.N."/>
            <person name="Peltier J."/>
            <person name="Arrieta-Ortiz M.L."/>
            <person name="Rupa Christinal Immanuel S."/>
            <person name="Lavin R."/>
            <person name="Delaney M.L."/>
            <person name="Cummins C."/>
            <person name="Hoffmann M."/>
            <person name="Luo Y."/>
            <person name="Gonzalez-Escalona N."/>
            <person name="Allard M."/>
            <person name="Onderdonk A.B."/>
            <person name="Gerber G.K."/>
            <person name="Sonenshein A.L."/>
            <person name="Baliga N."/>
            <person name="Dupuy B."/>
            <person name="Bry L."/>
        </authorList>
    </citation>
    <scope>NUCLEOTIDE SEQUENCE [LARGE SCALE GENOMIC DNA]</scope>
    <source>
        <strain evidence="2 3">DSM 599</strain>
    </source>
</reference>
<dbReference type="Gene3D" id="1.10.10.10">
    <property type="entry name" value="Winged helix-like DNA-binding domain superfamily/Winged helix DNA-binding domain"/>
    <property type="match status" value="1"/>
</dbReference>